<dbReference type="AlphaFoldDB" id="A0A2R8C3A3"/>
<evidence type="ECO:0000256" key="5">
    <source>
        <dbReference type="ARBA" id="ARBA00025933"/>
    </source>
</evidence>
<dbReference type="Proteomes" id="UP000244898">
    <property type="component" value="Unassembled WGS sequence"/>
</dbReference>
<accession>A0A2R8C3A3</accession>
<evidence type="ECO:0000256" key="3">
    <source>
        <dbReference type="ARBA" id="ARBA00017941"/>
    </source>
</evidence>
<dbReference type="Pfam" id="PF06429">
    <property type="entry name" value="Flg_bbr_C"/>
    <property type="match status" value="1"/>
</dbReference>
<feature type="domain" description="Flagellar basal body rod protein N-terminal" evidence="7">
    <location>
        <begin position="10"/>
        <end position="38"/>
    </location>
</feature>
<keyword evidence="9" id="KW-0282">Flagellum</keyword>
<dbReference type="Pfam" id="PF00460">
    <property type="entry name" value="Flg_bb_rod"/>
    <property type="match status" value="1"/>
</dbReference>
<comment type="subunit">
    <text evidence="5 6">The basal body constitutes a major portion of the flagellar organelle and consists of four rings (L,P,S, and M) mounted on a central rod. The rod consists of about 26 subunits of FlgG in the distal portion, and FlgB, FlgC and FlgF are thought to build up the proximal portion of the rod with about 6 subunits each.</text>
</comment>
<organism evidence="9 10">
    <name type="scientific">Falsiruegeria mediterranea M17</name>
    <dbReference type="NCBI Taxonomy" id="1200281"/>
    <lineage>
        <taxon>Bacteria</taxon>
        <taxon>Pseudomonadati</taxon>
        <taxon>Pseudomonadota</taxon>
        <taxon>Alphaproteobacteria</taxon>
        <taxon>Rhodobacterales</taxon>
        <taxon>Roseobacteraceae</taxon>
        <taxon>Falsiruegeria</taxon>
    </lineage>
</organism>
<keyword evidence="9" id="KW-0966">Cell projection</keyword>
<reference evidence="10" key="1">
    <citation type="submission" date="2018-03" db="EMBL/GenBank/DDBJ databases">
        <authorList>
            <person name="Rodrigo-Torres L."/>
            <person name="Arahal R. D."/>
            <person name="Lucena T."/>
        </authorList>
    </citation>
    <scope>NUCLEOTIDE SEQUENCE [LARGE SCALE GENOMIC DNA]</scope>
    <source>
        <strain evidence="10">CECT 7615</strain>
    </source>
</reference>
<protein>
    <recommendedName>
        <fullName evidence="3 6">Flagellar basal-body rod protein FlgC</fullName>
    </recommendedName>
</protein>
<evidence type="ECO:0000313" key="10">
    <source>
        <dbReference type="Proteomes" id="UP000244898"/>
    </source>
</evidence>
<evidence type="ECO:0000313" key="9">
    <source>
        <dbReference type="EMBL" id="SPJ26921.1"/>
    </source>
</evidence>
<evidence type="ECO:0000256" key="4">
    <source>
        <dbReference type="ARBA" id="ARBA00023143"/>
    </source>
</evidence>
<proteinExistence type="inferred from homology"/>
<dbReference type="GO" id="GO:0030694">
    <property type="term" value="C:bacterial-type flagellum basal body, rod"/>
    <property type="evidence" value="ECO:0007669"/>
    <property type="project" value="UniProtKB-UniRule"/>
</dbReference>
<dbReference type="InterPro" id="IPR010930">
    <property type="entry name" value="Flg_bb/hook_C_dom"/>
</dbReference>
<dbReference type="PANTHER" id="PTHR30435">
    <property type="entry name" value="FLAGELLAR PROTEIN"/>
    <property type="match status" value="1"/>
</dbReference>
<dbReference type="InterPro" id="IPR001444">
    <property type="entry name" value="Flag_bb_rod_N"/>
</dbReference>
<evidence type="ECO:0000256" key="1">
    <source>
        <dbReference type="ARBA" id="ARBA00004117"/>
    </source>
</evidence>
<evidence type="ECO:0000256" key="2">
    <source>
        <dbReference type="ARBA" id="ARBA00009677"/>
    </source>
</evidence>
<evidence type="ECO:0000256" key="6">
    <source>
        <dbReference type="RuleBase" id="RU362062"/>
    </source>
</evidence>
<comment type="subcellular location">
    <subcellularLocation>
        <location evidence="1 6">Bacterial flagellum basal body</location>
    </subcellularLocation>
</comment>
<keyword evidence="9" id="KW-0969">Cilium</keyword>
<gene>
    <name evidence="9" type="primary">flgC</name>
    <name evidence="9" type="ORF">TRM7615_00390</name>
</gene>
<name>A0A2R8C3A3_9RHOB</name>
<dbReference type="RefSeq" id="WP_108785221.1">
    <property type="nucleotide sequence ID" value="NZ_ONZG01000001.1"/>
</dbReference>
<keyword evidence="4 6" id="KW-0975">Bacterial flagellum</keyword>
<dbReference type="NCBIfam" id="TIGR01395">
    <property type="entry name" value="FlgC"/>
    <property type="match status" value="1"/>
</dbReference>
<dbReference type="PANTHER" id="PTHR30435:SF2">
    <property type="entry name" value="FLAGELLAR BASAL-BODY ROD PROTEIN FLGC"/>
    <property type="match status" value="1"/>
</dbReference>
<evidence type="ECO:0000259" key="7">
    <source>
        <dbReference type="Pfam" id="PF00460"/>
    </source>
</evidence>
<dbReference type="GO" id="GO:0071978">
    <property type="term" value="P:bacterial-type flagellum-dependent swarming motility"/>
    <property type="evidence" value="ECO:0007669"/>
    <property type="project" value="TreeGrafter"/>
</dbReference>
<feature type="domain" description="Flagellar basal-body/hook protein C-terminal" evidence="8">
    <location>
        <begin position="84"/>
        <end position="127"/>
    </location>
</feature>
<dbReference type="OrthoDB" id="9813951at2"/>
<keyword evidence="10" id="KW-1185">Reference proteome</keyword>
<dbReference type="EMBL" id="ONZG01000001">
    <property type="protein sequence ID" value="SPJ26921.1"/>
    <property type="molecule type" value="Genomic_DNA"/>
</dbReference>
<dbReference type="InterPro" id="IPR006299">
    <property type="entry name" value="FlgC"/>
</dbReference>
<dbReference type="NCBIfam" id="NF009275">
    <property type="entry name" value="PRK12632.1"/>
    <property type="match status" value="1"/>
</dbReference>
<comment type="similarity">
    <text evidence="2">Belongs to the flagella basal body rod proteins family.</text>
</comment>
<evidence type="ECO:0000259" key="8">
    <source>
        <dbReference type="Pfam" id="PF06429"/>
    </source>
</evidence>
<sequence length="130" mass="14542">MSEFSKSLSVTASALRAQAARLRHVSENISNADTPGYRRKVVPFEVNRAENAGVDMVKVGRVNLDRSELNEIYDPAHPLANEAGNFKGSNVDLMIEIADAREAQRSYEANLKMFEQVRQMSSSLMDLLRK</sequence>